<evidence type="ECO:0000256" key="3">
    <source>
        <dbReference type="ARBA" id="ARBA00011881"/>
    </source>
</evidence>
<dbReference type="PROSITE" id="PS00564">
    <property type="entry name" value="ARGININOSUCCIN_SYN_1"/>
    <property type="match status" value="1"/>
</dbReference>
<reference evidence="16" key="1">
    <citation type="journal article" date="2021" name="Genome Biol. Evol.">
        <title>A High-Quality Reference Genome for a Parasitic Bivalve with Doubly Uniparental Inheritance (Bivalvia: Unionida).</title>
        <authorList>
            <person name="Smith C.H."/>
        </authorList>
    </citation>
    <scope>NUCLEOTIDE SEQUENCE</scope>
    <source>
        <strain evidence="16">CHS0354</strain>
    </source>
</reference>
<dbReference type="NCBIfam" id="NF001770">
    <property type="entry name" value="PRK00509.1"/>
    <property type="match status" value="1"/>
</dbReference>
<keyword evidence="7" id="KW-0055">Arginine biosynthesis</keyword>
<dbReference type="Gene3D" id="1.20.5.470">
    <property type="entry name" value="Single helix bin"/>
    <property type="match status" value="1"/>
</dbReference>
<dbReference type="SUPFAM" id="SSF69864">
    <property type="entry name" value="Argininosuccinate synthetase, C-terminal domain"/>
    <property type="match status" value="1"/>
</dbReference>
<dbReference type="PANTHER" id="PTHR11587:SF2">
    <property type="entry name" value="ARGININOSUCCINATE SYNTHASE"/>
    <property type="match status" value="1"/>
</dbReference>
<sequence>MKKERIAVAYSGGLDTSVIVKWFQETRNADVITVTGDLGQTKEIVGVKEKALATGALCAYVIDLKEVFATQFIFSALKAGALYEHTYPMATALGRPLLAQTLIEIALEENCTAIAHGCTGKGNDQVRFEVAAAALAPSIKVIAPLREWEFKSREEEIAYCHKHNIPVQATKSNPYSIDENMWGTSIECGILEDPTVPPPEDAYQRTVSPANAPLDPAIVKINFHEGIPVALNNKSVSSAELIMTLNEMGGKNGIGRIDLIENRVIGIKSREIYEAPAAVILHFAHIELERLTLDKETMRKKQKVSIDYADIIYNGTWFSPLRHALDAFINETQKVVNGASENSLYDTKLATYTNEDSFDHNASEGFIKIFSLPYKTFYSVNKRQLPK</sequence>
<dbReference type="EC" id="6.3.4.5" evidence="4"/>
<dbReference type="InterPro" id="IPR024074">
    <property type="entry name" value="AS_cat/multimer_dom_body"/>
</dbReference>
<evidence type="ECO:0000256" key="10">
    <source>
        <dbReference type="ARBA" id="ARBA00022741"/>
    </source>
</evidence>
<dbReference type="Pfam" id="PF20979">
    <property type="entry name" value="Arginosuc_syn_C"/>
    <property type="match status" value="1"/>
</dbReference>
<dbReference type="FunFam" id="3.90.1260.10:FF:000007">
    <property type="entry name" value="Argininosuccinate synthase"/>
    <property type="match status" value="1"/>
</dbReference>
<dbReference type="HAMAP" id="MF_00005">
    <property type="entry name" value="Arg_succ_synth_type1"/>
    <property type="match status" value="1"/>
</dbReference>
<dbReference type="FunFam" id="3.40.50.620:FF:000019">
    <property type="entry name" value="Argininosuccinate synthase"/>
    <property type="match status" value="1"/>
</dbReference>
<evidence type="ECO:0000256" key="7">
    <source>
        <dbReference type="ARBA" id="ARBA00022571"/>
    </source>
</evidence>
<comment type="caution">
    <text evidence="16">The sequence shown here is derived from an EMBL/GenBank/DDBJ whole genome shotgun (WGS) entry which is preliminary data.</text>
</comment>
<dbReference type="InterPro" id="IPR023434">
    <property type="entry name" value="Arginosuc_synth_type_1_subfam"/>
</dbReference>
<evidence type="ECO:0000259" key="15">
    <source>
        <dbReference type="Pfam" id="PF20979"/>
    </source>
</evidence>
<protein>
    <recommendedName>
        <fullName evidence="5">Argininosuccinate synthase</fullName>
        <ecNumber evidence="4">6.3.4.5</ecNumber>
    </recommendedName>
    <alternativeName>
        <fullName evidence="12">Citrulline--aspartate ligase</fullName>
    </alternativeName>
</protein>
<dbReference type="NCBIfam" id="TIGR00032">
    <property type="entry name" value="argG"/>
    <property type="match status" value="1"/>
</dbReference>
<comment type="pathway">
    <text evidence="2">Nitrogen metabolism; urea cycle; (N(omega)-L-arginino)succinate from L-aspartate and L-citrulline: step 1/1.</text>
</comment>
<evidence type="ECO:0000313" key="16">
    <source>
        <dbReference type="EMBL" id="KAK3582306.1"/>
    </source>
</evidence>
<keyword evidence="11" id="KW-0067">ATP-binding</keyword>
<reference evidence="16" key="3">
    <citation type="submission" date="2023-05" db="EMBL/GenBank/DDBJ databases">
        <authorList>
            <person name="Smith C.H."/>
        </authorList>
    </citation>
    <scope>NUCLEOTIDE SEQUENCE</scope>
    <source>
        <strain evidence="16">CHS0354</strain>
        <tissue evidence="16">Mantle</tissue>
    </source>
</reference>
<dbReference type="GO" id="GO:0005524">
    <property type="term" value="F:ATP binding"/>
    <property type="evidence" value="ECO:0007669"/>
    <property type="project" value="UniProtKB-KW"/>
</dbReference>
<dbReference type="GO" id="GO:0004055">
    <property type="term" value="F:argininosuccinate synthase activity"/>
    <property type="evidence" value="ECO:0007669"/>
    <property type="project" value="UniProtKB-EC"/>
</dbReference>
<keyword evidence="6" id="KW-0835">Urea cycle</keyword>
<organism evidence="16 17">
    <name type="scientific">Potamilus streckersoni</name>
    <dbReference type="NCBI Taxonomy" id="2493646"/>
    <lineage>
        <taxon>Eukaryota</taxon>
        <taxon>Metazoa</taxon>
        <taxon>Spiralia</taxon>
        <taxon>Lophotrochozoa</taxon>
        <taxon>Mollusca</taxon>
        <taxon>Bivalvia</taxon>
        <taxon>Autobranchia</taxon>
        <taxon>Heteroconchia</taxon>
        <taxon>Palaeoheterodonta</taxon>
        <taxon>Unionida</taxon>
        <taxon>Unionoidea</taxon>
        <taxon>Unionidae</taxon>
        <taxon>Ambleminae</taxon>
        <taxon>Lampsilini</taxon>
        <taxon>Potamilus</taxon>
    </lineage>
</organism>
<evidence type="ECO:0000256" key="13">
    <source>
        <dbReference type="ARBA" id="ARBA00049077"/>
    </source>
</evidence>
<dbReference type="GO" id="GO:0000053">
    <property type="term" value="P:argininosuccinate metabolic process"/>
    <property type="evidence" value="ECO:0007669"/>
    <property type="project" value="TreeGrafter"/>
</dbReference>
<name>A0AAE0RYY7_9BIVA</name>
<dbReference type="Gene3D" id="3.40.50.620">
    <property type="entry name" value="HUPs"/>
    <property type="match status" value="1"/>
</dbReference>
<evidence type="ECO:0000256" key="12">
    <source>
        <dbReference type="ARBA" id="ARBA00029916"/>
    </source>
</evidence>
<evidence type="ECO:0000313" key="17">
    <source>
        <dbReference type="Proteomes" id="UP001195483"/>
    </source>
</evidence>
<feature type="domain" description="Arginosuccinate synthase-like N-terminal" evidence="14">
    <location>
        <begin position="5"/>
        <end position="166"/>
    </location>
</feature>
<dbReference type="SUPFAM" id="SSF52402">
    <property type="entry name" value="Adenine nucleotide alpha hydrolases-like"/>
    <property type="match status" value="1"/>
</dbReference>
<comment type="pathway">
    <text evidence="1">Amino-acid biosynthesis; L-arginine biosynthesis; L-arginine from L-ornithine and carbamoyl phosphate: step 2/3.</text>
</comment>
<dbReference type="InterPro" id="IPR001518">
    <property type="entry name" value="Arginosuc_synth"/>
</dbReference>
<evidence type="ECO:0000256" key="6">
    <source>
        <dbReference type="ARBA" id="ARBA00022436"/>
    </source>
</evidence>
<dbReference type="Pfam" id="PF00764">
    <property type="entry name" value="Arginosuc_synth"/>
    <property type="match status" value="1"/>
</dbReference>
<keyword evidence="10" id="KW-0547">Nucleotide-binding</keyword>
<keyword evidence="17" id="KW-1185">Reference proteome</keyword>
<evidence type="ECO:0000256" key="5">
    <source>
        <dbReference type="ARBA" id="ARBA00014810"/>
    </source>
</evidence>
<keyword evidence="8" id="KW-0436">Ligase</keyword>
<evidence type="ECO:0000256" key="8">
    <source>
        <dbReference type="ARBA" id="ARBA00022598"/>
    </source>
</evidence>
<dbReference type="Proteomes" id="UP001195483">
    <property type="component" value="Unassembled WGS sequence"/>
</dbReference>
<dbReference type="Gene3D" id="3.90.1260.10">
    <property type="entry name" value="Argininosuccinate synthetase, chain A, domain 2"/>
    <property type="match status" value="1"/>
</dbReference>
<reference evidence="16" key="2">
    <citation type="journal article" date="2021" name="Genome Biol. Evol.">
        <title>Developing a high-quality reference genome for a parasitic bivalve with doubly uniparental inheritance (Bivalvia: Unionida).</title>
        <authorList>
            <person name="Smith C.H."/>
        </authorList>
    </citation>
    <scope>NUCLEOTIDE SEQUENCE</scope>
    <source>
        <strain evidence="16">CHS0354</strain>
        <tissue evidence="16">Mantle</tissue>
    </source>
</reference>
<evidence type="ECO:0000259" key="14">
    <source>
        <dbReference type="Pfam" id="PF00764"/>
    </source>
</evidence>
<evidence type="ECO:0000256" key="9">
    <source>
        <dbReference type="ARBA" id="ARBA00022605"/>
    </source>
</evidence>
<dbReference type="InterPro" id="IPR048267">
    <property type="entry name" value="Arginosuc_syn_N"/>
</dbReference>
<feature type="domain" description="Arginosuccinate synthase C-terminal" evidence="15">
    <location>
        <begin position="175"/>
        <end position="376"/>
    </location>
</feature>
<keyword evidence="9" id="KW-0028">Amino-acid biosynthesis</keyword>
<dbReference type="CDD" id="cd01999">
    <property type="entry name" value="ASS"/>
    <property type="match status" value="1"/>
</dbReference>
<comment type="catalytic activity">
    <reaction evidence="13">
        <text>L-citrulline + L-aspartate + ATP = 2-(N(omega)-L-arginino)succinate + AMP + diphosphate + H(+)</text>
        <dbReference type="Rhea" id="RHEA:10932"/>
        <dbReference type="ChEBI" id="CHEBI:15378"/>
        <dbReference type="ChEBI" id="CHEBI:29991"/>
        <dbReference type="ChEBI" id="CHEBI:30616"/>
        <dbReference type="ChEBI" id="CHEBI:33019"/>
        <dbReference type="ChEBI" id="CHEBI:57472"/>
        <dbReference type="ChEBI" id="CHEBI:57743"/>
        <dbReference type="ChEBI" id="CHEBI:456215"/>
        <dbReference type="EC" id="6.3.4.5"/>
    </reaction>
</comment>
<dbReference type="GO" id="GO:0006526">
    <property type="term" value="P:L-arginine biosynthetic process"/>
    <property type="evidence" value="ECO:0007669"/>
    <property type="project" value="UniProtKB-KW"/>
</dbReference>
<proteinExistence type="inferred from homology"/>
<dbReference type="AlphaFoldDB" id="A0AAE0RYY7"/>
<dbReference type="InterPro" id="IPR018223">
    <property type="entry name" value="Arginosuc_synth_CS"/>
</dbReference>
<dbReference type="GO" id="GO:0000050">
    <property type="term" value="P:urea cycle"/>
    <property type="evidence" value="ECO:0007669"/>
    <property type="project" value="UniProtKB-KW"/>
</dbReference>
<dbReference type="InterPro" id="IPR014729">
    <property type="entry name" value="Rossmann-like_a/b/a_fold"/>
</dbReference>
<evidence type="ECO:0000256" key="2">
    <source>
        <dbReference type="ARBA" id="ARBA00005154"/>
    </source>
</evidence>
<evidence type="ECO:0000256" key="1">
    <source>
        <dbReference type="ARBA" id="ARBA00004967"/>
    </source>
</evidence>
<dbReference type="PANTHER" id="PTHR11587">
    <property type="entry name" value="ARGININOSUCCINATE SYNTHASE"/>
    <property type="match status" value="1"/>
</dbReference>
<accession>A0AAE0RYY7</accession>
<comment type="subunit">
    <text evidence="3">Homotetramer.</text>
</comment>
<evidence type="ECO:0000256" key="4">
    <source>
        <dbReference type="ARBA" id="ARBA00012286"/>
    </source>
</evidence>
<dbReference type="InterPro" id="IPR048268">
    <property type="entry name" value="Arginosuc_syn_C"/>
</dbReference>
<dbReference type="PROSITE" id="PS00565">
    <property type="entry name" value="ARGININOSUCCIN_SYN_2"/>
    <property type="match status" value="1"/>
</dbReference>
<gene>
    <name evidence="16" type="ORF">CHS0354_023846</name>
</gene>
<evidence type="ECO:0000256" key="11">
    <source>
        <dbReference type="ARBA" id="ARBA00022840"/>
    </source>
</evidence>
<dbReference type="EMBL" id="JAEAOA010001427">
    <property type="protein sequence ID" value="KAK3582306.1"/>
    <property type="molecule type" value="Genomic_DNA"/>
</dbReference>
<dbReference type="GO" id="GO:0005737">
    <property type="term" value="C:cytoplasm"/>
    <property type="evidence" value="ECO:0007669"/>
    <property type="project" value="TreeGrafter"/>
</dbReference>